<dbReference type="SUPFAM" id="SSF51556">
    <property type="entry name" value="Metallo-dependent hydrolases"/>
    <property type="match status" value="1"/>
</dbReference>
<evidence type="ECO:0000256" key="2">
    <source>
        <dbReference type="SAM" id="MobiDB-lite"/>
    </source>
</evidence>
<dbReference type="Gene3D" id="2.120.10.30">
    <property type="entry name" value="TolB, C-terminal domain"/>
    <property type="match status" value="3"/>
</dbReference>
<dbReference type="SUPFAM" id="SSF69304">
    <property type="entry name" value="Tricorn protease N-terminal domain"/>
    <property type="match status" value="3"/>
</dbReference>
<feature type="chain" id="PRO_5016570832" evidence="3">
    <location>
        <begin position="28"/>
        <end position="1003"/>
    </location>
</feature>
<dbReference type="PANTHER" id="PTHR36842">
    <property type="entry name" value="PROTEIN TOLB HOMOLOG"/>
    <property type="match status" value="1"/>
</dbReference>
<dbReference type="OrthoDB" id="9815657at2"/>
<dbReference type="AlphaFoldDB" id="A0A368JCZ8"/>
<keyword evidence="5" id="KW-0378">Hydrolase</keyword>
<dbReference type="Proteomes" id="UP000253383">
    <property type="component" value="Unassembled WGS sequence"/>
</dbReference>
<dbReference type="EMBL" id="QOWE01000042">
    <property type="protein sequence ID" value="RCR65539.1"/>
    <property type="molecule type" value="Genomic_DNA"/>
</dbReference>
<comment type="caution">
    <text evidence="5">The sequence shown here is derived from an EMBL/GenBank/DDBJ whole genome shotgun (WGS) entry which is preliminary data.</text>
</comment>
<dbReference type="PANTHER" id="PTHR36842:SF1">
    <property type="entry name" value="PROTEIN TOLB"/>
    <property type="match status" value="1"/>
</dbReference>
<accession>A0A368JCZ8</accession>
<evidence type="ECO:0000256" key="1">
    <source>
        <dbReference type="ARBA" id="ARBA00009820"/>
    </source>
</evidence>
<dbReference type="InterPro" id="IPR011059">
    <property type="entry name" value="Metal-dep_hydrolase_composite"/>
</dbReference>
<keyword evidence="6" id="KW-1185">Reference proteome</keyword>
<dbReference type="Pfam" id="PF07676">
    <property type="entry name" value="PD40"/>
    <property type="match status" value="3"/>
</dbReference>
<feature type="signal peptide" evidence="3">
    <location>
        <begin position="1"/>
        <end position="27"/>
    </location>
</feature>
<protein>
    <submittedName>
        <fullName evidence="5">Amidohydrolase</fullName>
    </submittedName>
</protein>
<name>A0A368JCZ8_9BACT</name>
<reference evidence="5 6" key="1">
    <citation type="submission" date="2018-07" db="EMBL/GenBank/DDBJ databases">
        <title>Genome analysis of Larkinella rosea.</title>
        <authorList>
            <person name="Zhou Z."/>
            <person name="Wang G."/>
        </authorList>
    </citation>
    <scope>NUCLEOTIDE SEQUENCE [LARGE SCALE GENOMIC DNA]</scope>
    <source>
        <strain evidence="6">zzj9</strain>
    </source>
</reference>
<organism evidence="5 6">
    <name type="scientific">Larkinella punicea</name>
    <dbReference type="NCBI Taxonomy" id="2315727"/>
    <lineage>
        <taxon>Bacteria</taxon>
        <taxon>Pseudomonadati</taxon>
        <taxon>Bacteroidota</taxon>
        <taxon>Cytophagia</taxon>
        <taxon>Cytophagales</taxon>
        <taxon>Spirosomataceae</taxon>
        <taxon>Larkinella</taxon>
    </lineage>
</organism>
<sequence length="1003" mass="110121">MKNTYLCRRSVWLLLVVSAFSMPAVRAGTAADSLKITVTEGTNMATVLSPDQKTIAIDLQGTIWVLPAAGGTARPVTDALGDCRQPAWSPDGNWIVFHAFWDGIYHLWMVNKDGSGKKQLTFGVFDDREPHWSPDGKHLVFSSDRSGNYDIWQLALETGALTQLTRNPANDYNPAFSPDGRQVAFVSERTDSPGLYRIDDTGKEHLLTTSLAKLAAPAWQPDGSQVFYNILTKNQSGLAVVSVATGNSQILTPPTEDVFPFRISWASATDYLYTADGKLKKQSLKQAPAREIAFQATVSLARTTYQRKRYDFDQPAPQPVRGIKGPTVSPDGKQIVFAALGDLWLLTNGVPQPKALTSDVYLEADPAWSPDGTKLAFTSDRQGNMDLWVRDLKTGEDRRLVDLPDDLNFPTWSPDGSRLAFYEGDPRNVWGRGTLNLVDVRTGQVEKYHESVFVPSQPSWSPTGKTITLSALDVYSSRYREGITEILLVTIDGKADGNSDRHVSPVSDRSLGTRGKNGPAWSPNGQFMAYILDGLLWVSPVDALGNFIGPAKRLTNELADSPSWTGDSQRIIYLATDTLKQVFLADGRIETIPMNFTWQIKKPLGQTVIHAGQVFDGRTAAYRKNVDILIEGSRIKAIVPHQAGRAGKLIDASDKTVIPGLFEMHTHQSAMNGEPQGRLWLSYGITSLRETGADPYDALERKEAWASGRRIGPRQFFTGGLTDGSRIYYGLATSIASGAQLELELNRAVRLNFDLIKTYVRMPDPMQKRITAFAHAHGMPVSSHEIYPAMSYEVDAVEHIGGTSRRGYSPKITGMNRSYQDVIQLLAKSGMNITPTASLQGGFYVMAGKDPAFFENRQYKAFYSERFTTSLQAGASQITRINPGYLTNFRNLQNTIKALVAAGAHVTTGTDSPFVPYAMSLHTELQTFVDAGLTPFEALRSATLWAAEAVGVSKDLGSLEPGKLADLVIVTGDPLTTIRDAWNVVSVVKNGEVHTLDDLLKKP</sequence>
<evidence type="ECO:0000313" key="6">
    <source>
        <dbReference type="Proteomes" id="UP000253383"/>
    </source>
</evidence>
<feature type="region of interest" description="Disordered" evidence="2">
    <location>
        <begin position="497"/>
        <end position="518"/>
    </location>
</feature>
<dbReference type="Pfam" id="PF26549">
    <property type="entry name" value="Tricorn_N"/>
    <property type="match status" value="1"/>
</dbReference>
<dbReference type="Pfam" id="PF01979">
    <property type="entry name" value="Amidohydro_1"/>
    <property type="match status" value="1"/>
</dbReference>
<dbReference type="InterPro" id="IPR011042">
    <property type="entry name" value="6-blade_b-propeller_TolB-like"/>
</dbReference>
<evidence type="ECO:0000256" key="3">
    <source>
        <dbReference type="SAM" id="SignalP"/>
    </source>
</evidence>
<dbReference type="RefSeq" id="WP_114410110.1">
    <property type="nucleotide sequence ID" value="NZ_QOWE01000042.1"/>
</dbReference>
<dbReference type="InterPro" id="IPR011659">
    <property type="entry name" value="WD40"/>
</dbReference>
<dbReference type="Gene3D" id="3.20.20.140">
    <property type="entry name" value="Metal-dependent hydrolases"/>
    <property type="match status" value="1"/>
</dbReference>
<dbReference type="InterPro" id="IPR006680">
    <property type="entry name" value="Amidohydro-rel"/>
</dbReference>
<comment type="similarity">
    <text evidence="1">Belongs to the TolB family.</text>
</comment>
<evidence type="ECO:0000259" key="4">
    <source>
        <dbReference type="Pfam" id="PF01979"/>
    </source>
</evidence>
<feature type="domain" description="Amidohydrolase-related" evidence="4">
    <location>
        <begin position="895"/>
        <end position="993"/>
    </location>
</feature>
<dbReference type="InterPro" id="IPR032466">
    <property type="entry name" value="Metal_Hydrolase"/>
</dbReference>
<evidence type="ECO:0000313" key="5">
    <source>
        <dbReference type="EMBL" id="RCR65539.1"/>
    </source>
</evidence>
<gene>
    <name evidence="5" type="ORF">DUE52_31430</name>
</gene>
<dbReference type="Gene3D" id="2.30.40.10">
    <property type="entry name" value="Urease, subunit C, domain 1"/>
    <property type="match status" value="1"/>
</dbReference>
<dbReference type="GO" id="GO:0016810">
    <property type="term" value="F:hydrolase activity, acting on carbon-nitrogen (but not peptide) bonds"/>
    <property type="evidence" value="ECO:0007669"/>
    <property type="project" value="InterPro"/>
</dbReference>
<proteinExistence type="inferred from homology"/>
<keyword evidence="3" id="KW-0732">Signal</keyword>
<dbReference type="SUPFAM" id="SSF51338">
    <property type="entry name" value="Composite domain of metallo-dependent hydrolases"/>
    <property type="match status" value="1"/>
</dbReference>